<evidence type="ECO:0000313" key="1">
    <source>
        <dbReference type="EMBL" id="GAH85520.1"/>
    </source>
</evidence>
<dbReference type="EMBL" id="BARU01045193">
    <property type="protein sequence ID" value="GAH85520.1"/>
    <property type="molecule type" value="Genomic_DNA"/>
</dbReference>
<organism evidence="1">
    <name type="scientific">marine sediment metagenome</name>
    <dbReference type="NCBI Taxonomy" id="412755"/>
    <lineage>
        <taxon>unclassified sequences</taxon>
        <taxon>metagenomes</taxon>
        <taxon>ecological metagenomes</taxon>
    </lineage>
</organism>
<gene>
    <name evidence="1" type="ORF">S03H2_68673</name>
</gene>
<sequence>MHLSPFGKAYLLLGLRMGEIIDNYVDACFGPEELHQLVNNEDKMPVKALLSHCAQLQSQIGDQGFTQDRETYLKKTLLAMETSLKIKNQEGMSYKEQISNLF</sequence>
<protein>
    <submittedName>
        <fullName evidence="1">Uncharacterized protein</fullName>
    </submittedName>
</protein>
<dbReference type="AlphaFoldDB" id="X1JVW1"/>
<reference evidence="1" key="1">
    <citation type="journal article" date="2014" name="Front. Microbiol.">
        <title>High frequency of phylogenetically diverse reductive dehalogenase-homologous genes in deep subseafloor sedimentary metagenomes.</title>
        <authorList>
            <person name="Kawai M."/>
            <person name="Futagami T."/>
            <person name="Toyoda A."/>
            <person name="Takaki Y."/>
            <person name="Nishi S."/>
            <person name="Hori S."/>
            <person name="Arai W."/>
            <person name="Tsubouchi T."/>
            <person name="Morono Y."/>
            <person name="Uchiyama I."/>
            <person name="Ito T."/>
            <person name="Fujiyama A."/>
            <person name="Inagaki F."/>
            <person name="Takami H."/>
        </authorList>
    </citation>
    <scope>NUCLEOTIDE SEQUENCE</scope>
    <source>
        <strain evidence="1">Expedition CK06-06</strain>
    </source>
</reference>
<comment type="caution">
    <text evidence="1">The sequence shown here is derived from an EMBL/GenBank/DDBJ whole genome shotgun (WGS) entry which is preliminary data.</text>
</comment>
<name>X1JVW1_9ZZZZ</name>
<accession>X1JVW1</accession>
<feature type="non-terminal residue" evidence="1">
    <location>
        <position position="102"/>
    </location>
</feature>
<proteinExistence type="predicted"/>